<dbReference type="RefSeq" id="WP_138544333.1">
    <property type="nucleotide sequence ID" value="NZ_PNCJ01000011.1"/>
</dbReference>
<organism evidence="1 2">
    <name type="scientific">Pseudoalteromonas rubra</name>
    <dbReference type="NCBI Taxonomy" id="43658"/>
    <lineage>
        <taxon>Bacteria</taxon>
        <taxon>Pseudomonadati</taxon>
        <taxon>Pseudomonadota</taxon>
        <taxon>Gammaproteobacteria</taxon>
        <taxon>Alteromonadales</taxon>
        <taxon>Pseudoalteromonadaceae</taxon>
        <taxon>Pseudoalteromonas</taxon>
    </lineage>
</organism>
<sequence length="215" mass="24498">MNIVYIDDEQTEINSFKSSILLVDMNVTITGIQPLYSLEETYELVMSGREVDAVVTDYELSDSCDVSFTGADLVKELKERQPFLSCFVLTAFEDNAVKSDSVDVYQVYPKSVLDKLDDTSLEHEVSFYDRLQQQVEKNKRRLISLTSEYQELIKLRDSTSWTSEKESRLIDLDSLLDLHAGGEQISRVLKQSNCTSQIIELIEVTKDLLSETKNG</sequence>
<accession>A0A5S3X2N5</accession>
<dbReference type="EMBL" id="PNCJ01000011">
    <property type="protein sequence ID" value="TMP38218.1"/>
    <property type="molecule type" value="Genomic_DNA"/>
</dbReference>
<dbReference type="SUPFAM" id="SSF52172">
    <property type="entry name" value="CheY-like"/>
    <property type="match status" value="1"/>
</dbReference>
<proteinExistence type="predicted"/>
<evidence type="ECO:0000313" key="1">
    <source>
        <dbReference type="EMBL" id="TMP38218.1"/>
    </source>
</evidence>
<evidence type="ECO:0008006" key="3">
    <source>
        <dbReference type="Google" id="ProtNLM"/>
    </source>
</evidence>
<dbReference type="Proteomes" id="UP000306719">
    <property type="component" value="Unassembled WGS sequence"/>
</dbReference>
<reference evidence="1 2" key="1">
    <citation type="submission" date="2018-01" db="EMBL/GenBank/DDBJ databases">
        <authorList>
            <person name="Paulsen S."/>
            <person name="Gram L.K."/>
        </authorList>
    </citation>
    <scope>NUCLEOTIDE SEQUENCE [LARGE SCALE GENOMIC DNA]</scope>
    <source>
        <strain evidence="1 2">S2599</strain>
    </source>
</reference>
<dbReference type="InterPro" id="IPR011006">
    <property type="entry name" value="CheY-like_superfamily"/>
</dbReference>
<protein>
    <recommendedName>
        <fullName evidence="3">Response regulatory domain-containing protein</fullName>
    </recommendedName>
</protein>
<comment type="caution">
    <text evidence="1">The sequence shown here is derived from an EMBL/GenBank/DDBJ whole genome shotgun (WGS) entry which is preliminary data.</text>
</comment>
<dbReference type="AlphaFoldDB" id="A0A5S3X2N5"/>
<name>A0A5S3X2N5_9GAMM</name>
<reference evidence="2" key="2">
    <citation type="submission" date="2019-06" db="EMBL/GenBank/DDBJ databases">
        <title>Co-occurence of chitin degradation, pigmentation and bioactivity in marine Pseudoalteromonas.</title>
        <authorList>
            <person name="Sonnenschein E.C."/>
            <person name="Bech P.K."/>
        </authorList>
    </citation>
    <scope>NUCLEOTIDE SEQUENCE [LARGE SCALE GENOMIC DNA]</scope>
    <source>
        <strain evidence="2">S2599</strain>
    </source>
</reference>
<dbReference type="OrthoDB" id="7063807at2"/>
<evidence type="ECO:0000313" key="2">
    <source>
        <dbReference type="Proteomes" id="UP000306719"/>
    </source>
</evidence>
<dbReference type="Gene3D" id="3.40.50.2300">
    <property type="match status" value="1"/>
</dbReference>
<gene>
    <name evidence="1" type="ORF">CWB98_07830</name>
</gene>